<feature type="region of interest" description="Disordered" evidence="1">
    <location>
        <begin position="1"/>
        <end position="27"/>
    </location>
</feature>
<organism evidence="4">
    <name type="scientific">Coccidioides posadasii (strain RMSCC 757 / Silveira)</name>
    <name type="common">Valley fever fungus</name>
    <dbReference type="NCBI Taxonomy" id="443226"/>
    <lineage>
        <taxon>Eukaryota</taxon>
        <taxon>Fungi</taxon>
        <taxon>Dikarya</taxon>
        <taxon>Ascomycota</taxon>
        <taxon>Pezizomycotina</taxon>
        <taxon>Eurotiomycetes</taxon>
        <taxon>Eurotiomycetidae</taxon>
        <taxon>Onygenales</taxon>
        <taxon>Onygenaceae</taxon>
        <taxon>Coccidioides</taxon>
    </lineage>
</organism>
<reference evidence="4" key="1">
    <citation type="journal article" date="2010" name="Genome Res.">
        <title>Population genomic sequencing of Coccidioides fungi reveals recent hybridization and transposon control.</title>
        <authorList>
            <person name="Neafsey D.E."/>
            <person name="Barker B.M."/>
            <person name="Sharpton T.J."/>
            <person name="Stajich J.E."/>
            <person name="Park D.J."/>
            <person name="Whiston E."/>
            <person name="Hung C.-Y."/>
            <person name="McMahan C."/>
            <person name="White J."/>
            <person name="Sykes S."/>
            <person name="Heiman D."/>
            <person name="Young S."/>
            <person name="Zeng Q."/>
            <person name="Abouelleil A."/>
            <person name="Aftuck L."/>
            <person name="Bessette D."/>
            <person name="Brown A."/>
            <person name="FitzGerald M."/>
            <person name="Lui A."/>
            <person name="Macdonald J.P."/>
            <person name="Priest M."/>
            <person name="Orbach M.J."/>
            <person name="Galgiani J.N."/>
            <person name="Kirkland T.N."/>
            <person name="Cole G.T."/>
            <person name="Birren B.W."/>
            <person name="Henn M.R."/>
            <person name="Taylor J.W."/>
            <person name="Rounsley S.D."/>
        </authorList>
    </citation>
    <scope>NUCLEOTIDE SEQUENCE [LARGE SCALE GENOMIC DNA]</scope>
    <source>
        <strain evidence="4">RMSCC 757 / Silveira</strain>
    </source>
</reference>
<dbReference type="OMA" id="QEWDECA"/>
<evidence type="ECO:0000313" key="3">
    <source>
        <dbReference type="EMBL" id="EFW23023.1"/>
    </source>
</evidence>
<dbReference type="Proteomes" id="UP000002497">
    <property type="component" value="Unassembled WGS sequence"/>
</dbReference>
<evidence type="ECO:0000256" key="1">
    <source>
        <dbReference type="SAM" id="MobiDB-lite"/>
    </source>
</evidence>
<sequence length="275" mass="30467">MLLPSALSCESRQPPARSRFPSTRLFPATPPPCDDGFIAGNGLLGTCRSLQSLLNVSPASSPRRSKPDRLQSPLQIRANTMTRVAKPIAKPPRGVNKRRRDVYEDDSDDYGDGDDDDQVSGGRITSGDRFSTPKRRRRAPPEIPLGLDSSDFKALDSLSDSSATLSLSPRQLKDRLGGESRHFDSDPATPSSRDDASKLPVDSSSDWTSEDDGRLVELVLEKLKLSKRDWTDCARRMGKDNDSVGRRWKALVGEGNVGLRRGKRMVRARIHESWR</sequence>
<feature type="compositionally biased region" description="Acidic residues" evidence="1">
    <location>
        <begin position="103"/>
        <end position="118"/>
    </location>
</feature>
<gene>
    <name evidence="3" type="ORF">CPSG_00922</name>
</gene>
<dbReference type="InterPro" id="IPR001005">
    <property type="entry name" value="SANT/Myb"/>
</dbReference>
<evidence type="ECO:0000313" key="4">
    <source>
        <dbReference type="Proteomes" id="UP000002497"/>
    </source>
</evidence>
<evidence type="ECO:0000259" key="2">
    <source>
        <dbReference type="PROSITE" id="PS50090"/>
    </source>
</evidence>
<feature type="domain" description="Myb-like" evidence="2">
    <location>
        <begin position="199"/>
        <end position="252"/>
    </location>
</feature>
<dbReference type="EMBL" id="GL636486">
    <property type="protein sequence ID" value="EFW23023.1"/>
    <property type="molecule type" value="Genomic_DNA"/>
</dbReference>
<keyword evidence="4" id="KW-1185">Reference proteome</keyword>
<feature type="region of interest" description="Disordered" evidence="1">
    <location>
        <begin position="55"/>
        <end position="209"/>
    </location>
</feature>
<feature type="compositionally biased region" description="Basic and acidic residues" evidence="1">
    <location>
        <begin position="171"/>
        <end position="185"/>
    </location>
</feature>
<dbReference type="OrthoDB" id="5334491at2759"/>
<dbReference type="AlphaFoldDB" id="E9CTY7"/>
<proteinExistence type="predicted"/>
<accession>E9CTY7</accession>
<dbReference type="PROSITE" id="PS50090">
    <property type="entry name" value="MYB_LIKE"/>
    <property type="match status" value="1"/>
</dbReference>
<dbReference type="InterPro" id="IPR009057">
    <property type="entry name" value="Homeodomain-like_sf"/>
</dbReference>
<feature type="compositionally biased region" description="Low complexity" evidence="1">
    <location>
        <begin position="155"/>
        <end position="168"/>
    </location>
</feature>
<dbReference type="VEuPathDB" id="FungiDB:D8B26_006562"/>
<feature type="compositionally biased region" description="Polar residues" evidence="1">
    <location>
        <begin position="72"/>
        <end position="82"/>
    </location>
</feature>
<dbReference type="eggNOG" id="ENOG502SRDU">
    <property type="taxonomic scope" value="Eukaryota"/>
</dbReference>
<name>E9CTY7_COCPS</name>
<reference evidence="4" key="2">
    <citation type="submission" date="2010-03" db="EMBL/GenBank/DDBJ databases">
        <title>The genome sequence of Coccidioides posadasii strain Silveira.</title>
        <authorList>
            <consortium name="The Broad Institute Genome Sequencing Center for Infectious Disease"/>
            <person name="Neafsey D."/>
            <person name="Orbach M."/>
            <person name="Henn M.R."/>
            <person name="Cole G.T."/>
            <person name="Galgiani J."/>
            <person name="Gardner M.J."/>
            <person name="Kirkland T.N."/>
            <person name="Taylor J.W."/>
            <person name="Young S.K."/>
            <person name="Zeng Q."/>
            <person name="Koehrsen M."/>
            <person name="Alvarado L."/>
            <person name="Berlin A."/>
            <person name="Borenstein D."/>
            <person name="Chapman S.B."/>
            <person name="Chen Z."/>
            <person name="Engels R."/>
            <person name="Freedman E."/>
            <person name="Gellesch M."/>
            <person name="Goldberg J."/>
            <person name="Griggs A."/>
            <person name="Gujja S."/>
            <person name="Heilman E."/>
            <person name="Heiman D."/>
            <person name="Howarth C."/>
            <person name="Jen D."/>
            <person name="Larson L."/>
            <person name="Mehta T."/>
            <person name="Neiman D."/>
            <person name="Park D."/>
            <person name="Pearson M."/>
            <person name="Richards J."/>
            <person name="Roberts A."/>
            <person name="Saif S."/>
            <person name="Shea T."/>
            <person name="Shenoy N."/>
            <person name="Sisk P."/>
            <person name="Stolte C."/>
            <person name="Sykes S."/>
            <person name="Walk T."/>
            <person name="White J."/>
            <person name="Yandava C."/>
            <person name="Haas B."/>
            <person name="Nusbaum C."/>
            <person name="Birren B."/>
        </authorList>
    </citation>
    <scope>NUCLEOTIDE SEQUENCE [LARGE SCALE GENOMIC DNA]</scope>
    <source>
        <strain evidence="4">RMSCC 757 / Silveira</strain>
    </source>
</reference>
<dbReference type="VEuPathDB" id="FungiDB:CPSG_00922"/>
<dbReference type="HOGENOM" id="CLU_049367_0_0_1"/>
<dbReference type="SUPFAM" id="SSF46689">
    <property type="entry name" value="Homeodomain-like"/>
    <property type="match status" value="1"/>
</dbReference>
<protein>
    <recommendedName>
        <fullName evidence="2">Myb-like domain-containing protein</fullName>
    </recommendedName>
</protein>